<feature type="region of interest" description="Disordered" evidence="1">
    <location>
        <begin position="392"/>
        <end position="440"/>
    </location>
</feature>
<dbReference type="EMBL" id="DS178279">
    <property type="protein sequence ID" value="EFP81676.2"/>
    <property type="molecule type" value="Genomic_DNA"/>
</dbReference>
<protein>
    <recommendedName>
        <fullName evidence="4">Ino eighty subunit 1</fullName>
    </recommendedName>
</protein>
<evidence type="ECO:0008006" key="4">
    <source>
        <dbReference type="Google" id="ProtNLM"/>
    </source>
</evidence>
<keyword evidence="3" id="KW-1185">Reference proteome</keyword>
<reference key="1">
    <citation type="submission" date="2007-01" db="EMBL/GenBank/DDBJ databases">
        <title>The Genome Sequence of Puccinia graminis f. sp. tritici Strain CRL 75-36-700-3.</title>
        <authorList>
            <consortium name="The Broad Institute Genome Sequencing Platform"/>
            <person name="Birren B."/>
            <person name="Lander E."/>
            <person name="Galagan J."/>
            <person name="Nusbaum C."/>
            <person name="Devon K."/>
            <person name="Cuomo C."/>
            <person name="Jaffe D."/>
            <person name="Butler J."/>
            <person name="Alvarez P."/>
            <person name="Gnerre S."/>
            <person name="Grabherr M."/>
            <person name="Mauceli E."/>
            <person name="Brockman W."/>
            <person name="Young S."/>
            <person name="LaButti K."/>
            <person name="Sykes S."/>
            <person name="DeCaprio D."/>
            <person name="Crawford M."/>
            <person name="Koehrsen M."/>
            <person name="Engels R."/>
            <person name="Montgomery P."/>
            <person name="Pearson M."/>
            <person name="Howarth C."/>
            <person name="Larson L."/>
            <person name="White J."/>
            <person name="Zeng Q."/>
            <person name="Kodira C."/>
            <person name="Yandava C."/>
            <person name="Alvarado L."/>
            <person name="O'Leary S."/>
            <person name="Szabo L."/>
            <person name="Dean R."/>
            <person name="Schein J."/>
        </authorList>
    </citation>
    <scope>NUCLEOTIDE SEQUENCE</scope>
    <source>
        <strain>CRL 75-36-700-3</strain>
    </source>
</reference>
<evidence type="ECO:0000313" key="2">
    <source>
        <dbReference type="EMBL" id="EFP81676.2"/>
    </source>
</evidence>
<dbReference type="AlphaFoldDB" id="E3KBG4"/>
<accession>E3KBG4</accession>
<feature type="compositionally biased region" description="Polar residues" evidence="1">
    <location>
        <begin position="9"/>
        <end position="23"/>
    </location>
</feature>
<dbReference type="RefSeq" id="XP_003326095.2">
    <property type="nucleotide sequence ID" value="XM_003326047.2"/>
</dbReference>
<dbReference type="Proteomes" id="UP000008783">
    <property type="component" value="Unassembled WGS sequence"/>
</dbReference>
<feature type="compositionally biased region" description="Basic and acidic residues" evidence="1">
    <location>
        <begin position="421"/>
        <end position="435"/>
    </location>
</feature>
<dbReference type="GO" id="GO:0031011">
    <property type="term" value="C:Ino80 complex"/>
    <property type="evidence" value="ECO:0000318"/>
    <property type="project" value="GO_Central"/>
</dbReference>
<dbReference type="OrthoDB" id="5413003at2759"/>
<dbReference type="PANTHER" id="PTHR37287:SF1">
    <property type="entry name" value="INO EIGHTY SUBUNIT 1"/>
    <property type="match status" value="1"/>
</dbReference>
<organism evidence="2 3">
    <name type="scientific">Puccinia graminis f. sp. tritici (strain CRL 75-36-700-3 / race SCCL)</name>
    <name type="common">Black stem rust fungus</name>
    <dbReference type="NCBI Taxonomy" id="418459"/>
    <lineage>
        <taxon>Eukaryota</taxon>
        <taxon>Fungi</taxon>
        <taxon>Dikarya</taxon>
        <taxon>Basidiomycota</taxon>
        <taxon>Pucciniomycotina</taxon>
        <taxon>Pucciniomycetes</taxon>
        <taxon>Pucciniales</taxon>
        <taxon>Pucciniaceae</taxon>
        <taxon>Puccinia</taxon>
    </lineage>
</organism>
<feature type="region of interest" description="Disordered" evidence="1">
    <location>
        <begin position="550"/>
        <end position="644"/>
    </location>
</feature>
<gene>
    <name evidence="2" type="ORF">PGTG_07925</name>
</gene>
<feature type="compositionally biased region" description="Low complexity" evidence="1">
    <location>
        <begin position="563"/>
        <end position="573"/>
    </location>
</feature>
<dbReference type="PANTHER" id="PTHR37287">
    <property type="entry name" value="INO EIGHTY SUBUNIT 1"/>
    <property type="match status" value="1"/>
</dbReference>
<name>E3KBG4_PUCGT</name>
<feature type="region of interest" description="Disordered" evidence="1">
    <location>
        <begin position="1"/>
        <end position="25"/>
    </location>
</feature>
<dbReference type="STRING" id="418459.E3KBG4"/>
<dbReference type="KEGG" id="pgr:PGTG_07925"/>
<dbReference type="HOGENOM" id="CLU_450655_0_0_1"/>
<evidence type="ECO:0000313" key="3">
    <source>
        <dbReference type="Proteomes" id="UP000008783"/>
    </source>
</evidence>
<proteinExistence type="predicted"/>
<dbReference type="VEuPathDB" id="FungiDB:PGTG_07925"/>
<dbReference type="eggNOG" id="ENOG502QVDM">
    <property type="taxonomic scope" value="Eukaryota"/>
</dbReference>
<evidence type="ECO:0000256" key="1">
    <source>
        <dbReference type="SAM" id="MobiDB-lite"/>
    </source>
</evidence>
<dbReference type="InParanoid" id="E3KBG4"/>
<dbReference type="InterPro" id="IPR038014">
    <property type="entry name" value="Ies1"/>
</dbReference>
<dbReference type="GeneID" id="10533221"/>
<reference evidence="3" key="2">
    <citation type="journal article" date="2011" name="Proc. Natl. Acad. Sci. U.S.A.">
        <title>Obligate biotrophy features unraveled by the genomic analysis of rust fungi.</title>
        <authorList>
            <person name="Duplessis S."/>
            <person name="Cuomo C.A."/>
            <person name="Lin Y.-C."/>
            <person name="Aerts A."/>
            <person name="Tisserant E."/>
            <person name="Veneault-Fourrey C."/>
            <person name="Joly D.L."/>
            <person name="Hacquard S."/>
            <person name="Amselem J."/>
            <person name="Cantarel B.L."/>
            <person name="Chiu R."/>
            <person name="Coutinho P.M."/>
            <person name="Feau N."/>
            <person name="Field M."/>
            <person name="Frey P."/>
            <person name="Gelhaye E."/>
            <person name="Goldberg J."/>
            <person name="Grabherr M.G."/>
            <person name="Kodira C.D."/>
            <person name="Kohler A."/>
            <person name="Kuees U."/>
            <person name="Lindquist E.A."/>
            <person name="Lucas S.M."/>
            <person name="Mago R."/>
            <person name="Mauceli E."/>
            <person name="Morin E."/>
            <person name="Murat C."/>
            <person name="Pangilinan J.L."/>
            <person name="Park R."/>
            <person name="Pearson M."/>
            <person name="Quesneville H."/>
            <person name="Rouhier N."/>
            <person name="Sakthikumar S."/>
            <person name="Salamov A.A."/>
            <person name="Schmutz J."/>
            <person name="Selles B."/>
            <person name="Shapiro H."/>
            <person name="Tanguay P."/>
            <person name="Tuskan G.A."/>
            <person name="Henrissat B."/>
            <person name="Van de Peer Y."/>
            <person name="Rouze P."/>
            <person name="Ellis J.G."/>
            <person name="Dodds P.N."/>
            <person name="Schein J.E."/>
            <person name="Zhong S."/>
            <person name="Hamelin R.C."/>
            <person name="Grigoriev I.V."/>
            <person name="Szabo L.J."/>
            <person name="Martin F."/>
        </authorList>
    </citation>
    <scope>NUCLEOTIDE SEQUENCE [LARGE SCALE GENOMIC DNA]</scope>
    <source>
        <strain evidence="3">CRL 75-36-700-3 / race SCCL</strain>
    </source>
</reference>
<sequence>MAPPKKNRANQPTNQATPSTSKDNPGWALKKLDGEMFTRADIQYDLMANIFNDRTFQFTSPLDQRAISFKELYVETLSRFSKAAKSTVRQLDDNPQWATNFCIASFLINIGRINTTVACKSSITLYPELRAYMRTYHPIPCLQKDEYCQTNLQDAPRIKTMLKSCQLPSEFGNEPESLPDIAKRSALGYRPPTTVVNLIFELFSVEPYVSMKYFPEGFVLHDLFSPTTIPTKLRAYAFLWLMHHFLEDPSALTDFQHESKVEAFQLARLEDIQPDSTLGDSPENIDTEEEIQWGKDMQTYRREFLKKWRGEEGIGFVDDLGTGFIAPLIEDCSSHLTSLFLFQAIVDLIFVTRFLLTECDVIRFSKSAQLTKKQKIMVQNYAQSSAIEGDEGQTSQAQLAAKGSTPGSSIPPSALIGSAKFENRKTTTKEPEKKSKTVSKARMTHIERLQSALDAIVKYGDDSDLDGPDDMLTATQIAWRRYQTDVTEDFDVAYDSDDLIRQPNPTWKPKELKHRLLGFAFPVPTANTITPTEEEMKDKVIRYVGVKRRTPASNVPAGGTTGGSSKKGSSATPGVGGNEAGLAATGAPPNPASNPPKLKRKRKANQPPPDPASITCLPKPDPDQPAQLNTQGELPIHMLSRPPA</sequence>